<dbReference type="PANTHER" id="PTHR37825">
    <property type="entry name" value="TRNA(MET) CYTIDINE ACETATE LIGASE"/>
    <property type="match status" value="1"/>
</dbReference>
<dbReference type="Proteomes" id="UP000254912">
    <property type="component" value="Unassembled WGS sequence"/>
</dbReference>
<evidence type="ECO:0000256" key="1">
    <source>
        <dbReference type="ARBA" id="ARBA00022598"/>
    </source>
</evidence>
<comment type="function">
    <text evidence="4">Catalyzes the formation of N(4)-acetylcytidine (ac(4)C) at the wobble position of elongator tRNA(Met), using acetate and ATP as substrates. First activates an acetate ion to form acetyladenylate (Ac-AMP) and then transfers the acetyl group to tRNA to form ac(4)C34.</text>
</comment>
<name>A0A288QA41_9LACO</name>
<dbReference type="InterPro" id="IPR008513">
    <property type="entry name" value="tRNA(Met)_cyd_acetate_ligase"/>
</dbReference>
<keyword evidence="4" id="KW-0547">Nucleotide-binding</keyword>
<reference evidence="5 6" key="1">
    <citation type="submission" date="2018-07" db="EMBL/GenBank/DDBJ databases">
        <title>Genomic Encyclopedia of Type Strains, Phase III (KMG-III): the genomes of soil and plant-associated and newly described type strains.</title>
        <authorList>
            <person name="Whitman W."/>
        </authorList>
    </citation>
    <scope>NUCLEOTIDE SEQUENCE [LARGE SCALE GENOMIC DNA]</scope>
    <source>
        <strain evidence="5 6">CECT 7031</strain>
    </source>
</reference>
<protein>
    <recommendedName>
        <fullName evidence="4">tRNA(Met) cytidine acetate ligase</fullName>
        <ecNumber evidence="4">6.3.4.-</ecNumber>
    </recommendedName>
</protein>
<keyword evidence="4" id="KW-0067">ATP-binding</keyword>
<comment type="similarity">
    <text evidence="4">Belongs to the TmcAL family.</text>
</comment>
<keyword evidence="4" id="KW-0963">Cytoplasm</keyword>
<dbReference type="GO" id="GO:0006400">
    <property type="term" value="P:tRNA modification"/>
    <property type="evidence" value="ECO:0007669"/>
    <property type="project" value="UniProtKB-UniRule"/>
</dbReference>
<evidence type="ECO:0000256" key="4">
    <source>
        <dbReference type="HAMAP-Rule" id="MF_01539"/>
    </source>
</evidence>
<dbReference type="GO" id="GO:0000049">
    <property type="term" value="F:tRNA binding"/>
    <property type="evidence" value="ECO:0007669"/>
    <property type="project" value="UniProtKB-KW"/>
</dbReference>
<dbReference type="KEGG" id="wso:WSWS_01221"/>
<keyword evidence="2 4" id="KW-0819">tRNA processing</keyword>
<dbReference type="InterPro" id="IPR014729">
    <property type="entry name" value="Rossmann-like_a/b/a_fold"/>
</dbReference>
<dbReference type="EMBL" id="QRAS01000003">
    <property type="protein sequence ID" value="RDL05427.1"/>
    <property type="molecule type" value="Genomic_DNA"/>
</dbReference>
<dbReference type="NCBIfam" id="NF010191">
    <property type="entry name" value="PRK13670.1"/>
    <property type="match status" value="1"/>
</dbReference>
<feature type="binding site" evidence="4">
    <location>
        <position position="180"/>
    </location>
    <ligand>
        <name>ATP</name>
        <dbReference type="ChEBI" id="CHEBI:30616"/>
    </ligand>
</feature>
<dbReference type="AlphaFoldDB" id="A0A288QA41"/>
<organism evidence="5 6">
    <name type="scientific">Weissella soli</name>
    <dbReference type="NCBI Taxonomy" id="155866"/>
    <lineage>
        <taxon>Bacteria</taxon>
        <taxon>Bacillati</taxon>
        <taxon>Bacillota</taxon>
        <taxon>Bacilli</taxon>
        <taxon>Lactobacillales</taxon>
        <taxon>Lactobacillaceae</taxon>
        <taxon>Weissella</taxon>
    </lineage>
</organism>
<keyword evidence="3 4" id="KW-0694">RNA-binding</keyword>
<dbReference type="GO" id="GO:0016740">
    <property type="term" value="F:transferase activity"/>
    <property type="evidence" value="ECO:0007669"/>
    <property type="project" value="UniProtKB-KW"/>
</dbReference>
<evidence type="ECO:0000313" key="5">
    <source>
        <dbReference type="EMBL" id="RDL05427.1"/>
    </source>
</evidence>
<dbReference type="GO" id="GO:0016879">
    <property type="term" value="F:ligase activity, forming carbon-nitrogen bonds"/>
    <property type="evidence" value="ECO:0007669"/>
    <property type="project" value="UniProtKB-UniRule"/>
</dbReference>
<dbReference type="SUPFAM" id="SSF52374">
    <property type="entry name" value="Nucleotidylyl transferase"/>
    <property type="match status" value="1"/>
</dbReference>
<keyword evidence="4" id="KW-0820">tRNA-binding</keyword>
<evidence type="ECO:0000256" key="3">
    <source>
        <dbReference type="ARBA" id="ARBA00022884"/>
    </source>
</evidence>
<dbReference type="Pfam" id="PF05636">
    <property type="entry name" value="HIGH_NTase1"/>
    <property type="match status" value="1"/>
</dbReference>
<dbReference type="Gene3D" id="3.40.50.620">
    <property type="entry name" value="HUPs"/>
    <property type="match status" value="1"/>
</dbReference>
<sequence length="392" mass="43666">MTVVGLVTEYNPFHNGHIYHIEQAKQLTGAATVVAVMSGNFVQRGMPAIFDKWTRARFALEHGVDVVYELPLAFAVQPGHIFARGAIQILVDAGVDAIVFGAEHVDWDFMALAKAAREKLTHAAAFKDYSQTYATAVNTVLQAELGVSLTDPNDILGLSYASALLDLGLADRVQLQPIQRVAAQYHDVVATDEHIASATTIRALAAAEQFSELTKYVPTQVAAAFASPAVVQEWDEWLPLLRYRVQMSPVSALEKIYQLNDGLAFRLHTVMDRLPKNASMTELMARYKSKRYTQARLQRSLLYTLLNITDDEMQLAMQQPYLRVLGTTGRGRQFIKDHRQQVALPVVNRTDEQAIAGLQKLDYRAGRLYELMTNPSTNGMHQDTGRIPIILE</sequence>
<dbReference type="HAMAP" id="MF_01539">
    <property type="entry name" value="TmcAL"/>
    <property type="match status" value="1"/>
</dbReference>
<dbReference type="GeneID" id="94546408"/>
<feature type="binding site" evidence="4">
    <location>
        <position position="101"/>
    </location>
    <ligand>
        <name>ATP</name>
        <dbReference type="ChEBI" id="CHEBI:30616"/>
    </ligand>
</feature>
<accession>A0A288QA41</accession>
<evidence type="ECO:0000256" key="2">
    <source>
        <dbReference type="ARBA" id="ARBA00022694"/>
    </source>
</evidence>
<dbReference type="EC" id="6.3.4.-" evidence="4"/>
<feature type="binding site" evidence="4">
    <location>
        <begin position="7"/>
        <end position="20"/>
    </location>
    <ligand>
        <name>ATP</name>
        <dbReference type="ChEBI" id="CHEBI:30616"/>
    </ligand>
</feature>
<dbReference type="PANTHER" id="PTHR37825:SF1">
    <property type="entry name" value="TRNA(MET) CYTIDINE ACETATE LIGASE"/>
    <property type="match status" value="1"/>
</dbReference>
<keyword evidence="1 4" id="KW-0436">Ligase</keyword>
<keyword evidence="6" id="KW-1185">Reference proteome</keyword>
<comment type="catalytic activity">
    <reaction evidence="4">
        <text>cytidine(34) in elongator tRNA(Met) + acetate + ATP = N(4)-acetylcytidine(34) in elongator tRNA(Met) + AMP + diphosphate</text>
        <dbReference type="Rhea" id="RHEA:58144"/>
        <dbReference type="Rhea" id="RHEA-COMP:10693"/>
        <dbReference type="Rhea" id="RHEA-COMP:10694"/>
        <dbReference type="ChEBI" id="CHEBI:30089"/>
        <dbReference type="ChEBI" id="CHEBI:30616"/>
        <dbReference type="ChEBI" id="CHEBI:33019"/>
        <dbReference type="ChEBI" id="CHEBI:74900"/>
        <dbReference type="ChEBI" id="CHEBI:82748"/>
        <dbReference type="ChEBI" id="CHEBI:456215"/>
    </reaction>
</comment>
<proteinExistence type="inferred from homology"/>
<comment type="caution">
    <text evidence="4">Lacks conserved residue(s) required for the propagation of feature annotation.</text>
</comment>
<keyword evidence="5" id="KW-0808">Transferase</keyword>
<evidence type="ECO:0000313" key="6">
    <source>
        <dbReference type="Proteomes" id="UP000254912"/>
    </source>
</evidence>
<dbReference type="GO" id="GO:0005524">
    <property type="term" value="F:ATP binding"/>
    <property type="evidence" value="ECO:0007669"/>
    <property type="project" value="UniProtKB-KW"/>
</dbReference>
<comment type="caution">
    <text evidence="5">The sequence shown here is derived from an EMBL/GenBank/DDBJ whole genome shotgun (WGS) entry which is preliminary data.</text>
</comment>
<comment type="subcellular location">
    <subcellularLocation>
        <location evidence="4">Cytoplasm</location>
    </subcellularLocation>
</comment>
<dbReference type="InterPro" id="IPR004821">
    <property type="entry name" value="Cyt_trans-like"/>
</dbReference>
<dbReference type="RefSeq" id="WP_070230423.1">
    <property type="nucleotide sequence ID" value="NZ_BJYO01000004.1"/>
</dbReference>
<dbReference type="NCBIfam" id="TIGR00125">
    <property type="entry name" value="cyt_tran_rel"/>
    <property type="match status" value="1"/>
</dbReference>
<feature type="binding site" evidence="4">
    <location>
        <position position="153"/>
    </location>
    <ligand>
        <name>ATP</name>
        <dbReference type="ChEBI" id="CHEBI:30616"/>
    </ligand>
</feature>
<gene>
    <name evidence="4" type="primary">tmcAL</name>
    <name evidence="5" type="ORF">DFP99_1389</name>
</gene>
<dbReference type="GO" id="GO:0005737">
    <property type="term" value="C:cytoplasm"/>
    <property type="evidence" value="ECO:0007669"/>
    <property type="project" value="UniProtKB-SubCell"/>
</dbReference>